<evidence type="ECO:0000259" key="6">
    <source>
        <dbReference type="PROSITE" id="PS50977"/>
    </source>
</evidence>
<dbReference type="AlphaFoldDB" id="A0A927M8A3"/>
<dbReference type="EMBL" id="JADBEB010000001">
    <property type="protein sequence ID" value="MBE1489804.1"/>
    <property type="molecule type" value="Genomic_DNA"/>
</dbReference>
<gene>
    <name evidence="7" type="ORF">H4W31_005442</name>
</gene>
<dbReference type="InterPro" id="IPR050109">
    <property type="entry name" value="HTH-type_TetR-like_transc_reg"/>
</dbReference>
<dbReference type="GO" id="GO:0000976">
    <property type="term" value="F:transcription cis-regulatory region binding"/>
    <property type="evidence" value="ECO:0007669"/>
    <property type="project" value="TreeGrafter"/>
</dbReference>
<feature type="domain" description="HTH tetR-type" evidence="6">
    <location>
        <begin position="23"/>
        <end position="85"/>
    </location>
</feature>
<dbReference type="Gene3D" id="1.10.357.10">
    <property type="entry name" value="Tetracycline Repressor, domain 2"/>
    <property type="match status" value="1"/>
</dbReference>
<feature type="region of interest" description="Disordered" evidence="5">
    <location>
        <begin position="228"/>
        <end position="252"/>
    </location>
</feature>
<keyword evidence="1" id="KW-0805">Transcription regulation</keyword>
<evidence type="ECO:0000256" key="2">
    <source>
        <dbReference type="ARBA" id="ARBA00023125"/>
    </source>
</evidence>
<dbReference type="PANTHER" id="PTHR30055:SF234">
    <property type="entry name" value="HTH-TYPE TRANSCRIPTIONAL REGULATOR BETI"/>
    <property type="match status" value="1"/>
</dbReference>
<dbReference type="InterPro" id="IPR009057">
    <property type="entry name" value="Homeodomain-like_sf"/>
</dbReference>
<keyword evidence="2 4" id="KW-0238">DNA-binding</keyword>
<dbReference type="Proteomes" id="UP000649753">
    <property type="component" value="Unassembled WGS sequence"/>
</dbReference>
<reference evidence="7" key="1">
    <citation type="submission" date="2020-10" db="EMBL/GenBank/DDBJ databases">
        <title>Sequencing the genomes of 1000 actinobacteria strains.</title>
        <authorList>
            <person name="Klenk H.-P."/>
        </authorList>
    </citation>
    <scope>NUCLEOTIDE SEQUENCE</scope>
    <source>
        <strain evidence="7">DSM 46832</strain>
    </source>
</reference>
<evidence type="ECO:0000313" key="7">
    <source>
        <dbReference type="EMBL" id="MBE1489804.1"/>
    </source>
</evidence>
<evidence type="ECO:0000313" key="8">
    <source>
        <dbReference type="Proteomes" id="UP000649753"/>
    </source>
</evidence>
<protein>
    <submittedName>
        <fullName evidence="7">AcrR family transcriptional regulator</fullName>
    </submittedName>
</protein>
<keyword evidence="3" id="KW-0804">Transcription</keyword>
<dbReference type="PROSITE" id="PS50977">
    <property type="entry name" value="HTH_TETR_2"/>
    <property type="match status" value="1"/>
</dbReference>
<evidence type="ECO:0000256" key="3">
    <source>
        <dbReference type="ARBA" id="ARBA00023163"/>
    </source>
</evidence>
<feature type="compositionally biased region" description="Basic and acidic residues" evidence="5">
    <location>
        <begin position="1"/>
        <end position="13"/>
    </location>
</feature>
<feature type="region of interest" description="Disordered" evidence="5">
    <location>
        <begin position="1"/>
        <end position="21"/>
    </location>
</feature>
<proteinExistence type="predicted"/>
<dbReference type="InterPro" id="IPR001647">
    <property type="entry name" value="HTH_TetR"/>
</dbReference>
<sequence length="252" mass="28050">MSDRRKDQSDRSGTESGGSARALGTRDRLLRAAMDLFAEQGYRKTTIGEIEARAGLAPRSGALYQYFASKEEVLRAGIERHIEQLSVLTSALDLLPLADLRSEIILLGRWNLQDLNRREPLYRLVRQEGEVVPGLLDQLREAVHDNPHRRIAEWISRSAEAAGSTRVDAEALALIVAGSMGHYRTLESIYGRKPLDIDDERFLATWVEVCIAIAQHFGLDAARDSTYGRNGFPRPDQPRSAGGEDSSHARDT</sequence>
<comment type="caution">
    <text evidence="4">Lacks conserved residue(s) required for the propagation of feature annotation.</text>
</comment>
<comment type="caution">
    <text evidence="7">The sequence shown here is derived from an EMBL/GenBank/DDBJ whole genome shotgun (WGS) entry which is preliminary data.</text>
</comment>
<accession>A0A927M8A3</accession>
<name>A0A927M8A3_9ACTN</name>
<dbReference type="GO" id="GO:0003700">
    <property type="term" value="F:DNA-binding transcription factor activity"/>
    <property type="evidence" value="ECO:0007669"/>
    <property type="project" value="TreeGrafter"/>
</dbReference>
<evidence type="ECO:0000256" key="5">
    <source>
        <dbReference type="SAM" id="MobiDB-lite"/>
    </source>
</evidence>
<dbReference type="PANTHER" id="PTHR30055">
    <property type="entry name" value="HTH-TYPE TRANSCRIPTIONAL REGULATOR RUTR"/>
    <property type="match status" value="1"/>
</dbReference>
<dbReference type="Pfam" id="PF00440">
    <property type="entry name" value="TetR_N"/>
    <property type="match status" value="1"/>
</dbReference>
<dbReference type="RefSeq" id="WP_192769203.1">
    <property type="nucleotide sequence ID" value="NZ_JADBEB010000001.1"/>
</dbReference>
<dbReference type="SUPFAM" id="SSF46689">
    <property type="entry name" value="Homeodomain-like"/>
    <property type="match status" value="1"/>
</dbReference>
<organism evidence="7 8">
    <name type="scientific">Plantactinospora soyae</name>
    <dbReference type="NCBI Taxonomy" id="1544732"/>
    <lineage>
        <taxon>Bacteria</taxon>
        <taxon>Bacillati</taxon>
        <taxon>Actinomycetota</taxon>
        <taxon>Actinomycetes</taxon>
        <taxon>Micromonosporales</taxon>
        <taxon>Micromonosporaceae</taxon>
        <taxon>Plantactinospora</taxon>
    </lineage>
</organism>
<keyword evidence="8" id="KW-1185">Reference proteome</keyword>
<evidence type="ECO:0000256" key="1">
    <source>
        <dbReference type="ARBA" id="ARBA00023015"/>
    </source>
</evidence>
<evidence type="ECO:0000256" key="4">
    <source>
        <dbReference type="PROSITE-ProRule" id="PRU00335"/>
    </source>
</evidence>